<dbReference type="Proteomes" id="UP000193642">
    <property type="component" value="Unassembled WGS sequence"/>
</dbReference>
<dbReference type="InterPro" id="IPR014025">
    <property type="entry name" value="Glutaredoxin_subgr"/>
</dbReference>
<comment type="caution">
    <text evidence="3">The sequence shown here is derived from an EMBL/GenBank/DDBJ whole genome shotgun (WGS) entry which is preliminary data.</text>
</comment>
<gene>
    <name evidence="3" type="ORF">BCR33DRAFT_716844</name>
</gene>
<dbReference type="OrthoDB" id="418495at2759"/>
<dbReference type="PRINTS" id="PR00160">
    <property type="entry name" value="GLUTAREDOXIN"/>
</dbReference>
<dbReference type="PANTHER" id="PTHR45694">
    <property type="entry name" value="GLUTAREDOXIN 2"/>
    <property type="match status" value="1"/>
</dbReference>
<dbReference type="Gene3D" id="3.40.30.10">
    <property type="entry name" value="Glutaredoxin"/>
    <property type="match status" value="1"/>
</dbReference>
<feature type="signal peptide" evidence="1">
    <location>
        <begin position="1"/>
        <end position="20"/>
    </location>
</feature>
<dbReference type="STRING" id="329046.A0A1Y2CCZ7"/>
<dbReference type="AlphaFoldDB" id="A0A1Y2CCZ7"/>
<name>A0A1Y2CCZ7_9FUNG</name>
<feature type="domain" description="Glutaredoxin" evidence="2">
    <location>
        <begin position="57"/>
        <end position="119"/>
    </location>
</feature>
<accession>A0A1Y2CCZ7</accession>
<dbReference type="GO" id="GO:0005801">
    <property type="term" value="C:cis-Golgi network"/>
    <property type="evidence" value="ECO:0007669"/>
    <property type="project" value="UniProtKB-ARBA"/>
</dbReference>
<dbReference type="GO" id="GO:0004362">
    <property type="term" value="F:glutathione-disulfide reductase (NADPH) activity"/>
    <property type="evidence" value="ECO:0007669"/>
    <property type="project" value="UniProtKB-ARBA"/>
</dbReference>
<dbReference type="EMBL" id="MCGO01000021">
    <property type="protein sequence ID" value="ORY44931.1"/>
    <property type="molecule type" value="Genomic_DNA"/>
</dbReference>
<dbReference type="InterPro" id="IPR036249">
    <property type="entry name" value="Thioredoxin-like_sf"/>
</dbReference>
<keyword evidence="4" id="KW-1185">Reference proteome</keyword>
<dbReference type="InterPro" id="IPR011899">
    <property type="entry name" value="Glutaredoxin_euk/vir"/>
</dbReference>
<dbReference type="PANTHER" id="PTHR45694:SF18">
    <property type="entry name" value="GLUTAREDOXIN-1-RELATED"/>
    <property type="match status" value="1"/>
</dbReference>
<evidence type="ECO:0000259" key="2">
    <source>
        <dbReference type="Pfam" id="PF00462"/>
    </source>
</evidence>
<reference evidence="3 4" key="1">
    <citation type="submission" date="2016-07" db="EMBL/GenBank/DDBJ databases">
        <title>Pervasive Adenine N6-methylation of Active Genes in Fungi.</title>
        <authorList>
            <consortium name="DOE Joint Genome Institute"/>
            <person name="Mondo S.J."/>
            <person name="Dannebaum R.O."/>
            <person name="Kuo R.C."/>
            <person name="Labutti K."/>
            <person name="Haridas S."/>
            <person name="Kuo A."/>
            <person name="Salamov A."/>
            <person name="Ahrendt S.R."/>
            <person name="Lipzen A."/>
            <person name="Sullivan W."/>
            <person name="Andreopoulos W.B."/>
            <person name="Clum A."/>
            <person name="Lindquist E."/>
            <person name="Daum C."/>
            <person name="Ramamoorthy G.K."/>
            <person name="Gryganskyi A."/>
            <person name="Culley D."/>
            <person name="Magnuson J.K."/>
            <person name="James T.Y."/>
            <person name="O'Malley M.A."/>
            <person name="Stajich J.E."/>
            <person name="Spatafora J.W."/>
            <person name="Visel A."/>
            <person name="Grigoriev I.V."/>
        </authorList>
    </citation>
    <scope>NUCLEOTIDE SEQUENCE [LARGE SCALE GENOMIC DNA]</scope>
    <source>
        <strain evidence="3 4">JEL800</strain>
    </source>
</reference>
<dbReference type="NCBIfam" id="TIGR02180">
    <property type="entry name" value="GRX_euk"/>
    <property type="match status" value="1"/>
</dbReference>
<feature type="chain" id="PRO_5011007314" evidence="1">
    <location>
        <begin position="21"/>
        <end position="142"/>
    </location>
</feature>
<dbReference type="GO" id="GO:0034599">
    <property type="term" value="P:cellular response to oxidative stress"/>
    <property type="evidence" value="ECO:0007669"/>
    <property type="project" value="TreeGrafter"/>
</dbReference>
<dbReference type="PROSITE" id="PS51354">
    <property type="entry name" value="GLUTAREDOXIN_2"/>
    <property type="match status" value="1"/>
</dbReference>
<evidence type="ECO:0000313" key="4">
    <source>
        <dbReference type="Proteomes" id="UP000193642"/>
    </source>
</evidence>
<dbReference type="InterPro" id="IPR002109">
    <property type="entry name" value="Glutaredoxin"/>
</dbReference>
<dbReference type="GO" id="GO:0005796">
    <property type="term" value="C:Golgi lumen"/>
    <property type="evidence" value="ECO:0007669"/>
    <property type="project" value="UniProtKB-ARBA"/>
</dbReference>
<evidence type="ECO:0000256" key="1">
    <source>
        <dbReference type="SAM" id="SignalP"/>
    </source>
</evidence>
<evidence type="ECO:0000313" key="3">
    <source>
        <dbReference type="EMBL" id="ORY44931.1"/>
    </source>
</evidence>
<organism evidence="3 4">
    <name type="scientific">Rhizoclosmatium globosum</name>
    <dbReference type="NCBI Taxonomy" id="329046"/>
    <lineage>
        <taxon>Eukaryota</taxon>
        <taxon>Fungi</taxon>
        <taxon>Fungi incertae sedis</taxon>
        <taxon>Chytridiomycota</taxon>
        <taxon>Chytridiomycota incertae sedis</taxon>
        <taxon>Chytridiomycetes</taxon>
        <taxon>Chytridiales</taxon>
        <taxon>Chytriomycetaceae</taxon>
        <taxon>Rhizoclosmatium</taxon>
    </lineage>
</organism>
<sequence length="142" mass="15148">MDSSIIFQAALALLVICVLTGKSPMGLLQSLFQGPPTKEDLDKAKDVLDAALSSSHVVVVSKASCPYCIRVKSLLTSVKVEFQVVELSSRSDGYAIQTYLTNLTGQRTVPYVYIGGKLIGGCDDTVSLHSQGKLLSLLNVKA</sequence>
<dbReference type="CDD" id="cd03419">
    <property type="entry name" value="GRX_GRXh_1_2_like"/>
    <property type="match status" value="1"/>
</dbReference>
<keyword evidence="1" id="KW-0732">Signal</keyword>
<proteinExistence type="predicted"/>
<dbReference type="SUPFAM" id="SSF52833">
    <property type="entry name" value="Thioredoxin-like"/>
    <property type="match status" value="1"/>
</dbReference>
<dbReference type="FunFam" id="3.40.30.10:FF:000093">
    <property type="entry name" value="Glutaredoxin 2"/>
    <property type="match status" value="1"/>
</dbReference>
<dbReference type="Pfam" id="PF00462">
    <property type="entry name" value="Glutaredoxin"/>
    <property type="match status" value="1"/>
</dbReference>
<protein>
    <submittedName>
        <fullName evidence="3">Glutaredoxin</fullName>
    </submittedName>
</protein>